<gene>
    <name evidence="2" type="ORF">ACJMK2_039506</name>
</gene>
<evidence type="ECO:0000313" key="2">
    <source>
        <dbReference type="EMBL" id="KAL3871512.1"/>
    </source>
</evidence>
<dbReference type="EMBL" id="JBJQND010000007">
    <property type="protein sequence ID" value="KAL3871512.1"/>
    <property type="molecule type" value="Genomic_DNA"/>
</dbReference>
<feature type="non-terminal residue" evidence="2">
    <location>
        <position position="115"/>
    </location>
</feature>
<keyword evidence="1" id="KW-0472">Membrane</keyword>
<dbReference type="AlphaFoldDB" id="A0ABD3WCB8"/>
<name>A0ABD3WCB8_SINWO</name>
<protein>
    <submittedName>
        <fullName evidence="2">Uncharacterized protein</fullName>
    </submittedName>
</protein>
<dbReference type="Proteomes" id="UP001634394">
    <property type="component" value="Unassembled WGS sequence"/>
</dbReference>
<evidence type="ECO:0000313" key="3">
    <source>
        <dbReference type="Proteomes" id="UP001634394"/>
    </source>
</evidence>
<reference evidence="2 3" key="1">
    <citation type="submission" date="2024-11" db="EMBL/GenBank/DDBJ databases">
        <title>Chromosome-level genome assembly of the freshwater bivalve Anodonta woodiana.</title>
        <authorList>
            <person name="Chen X."/>
        </authorList>
    </citation>
    <scope>NUCLEOTIDE SEQUENCE [LARGE SCALE GENOMIC DNA]</scope>
    <source>
        <strain evidence="2">MN2024</strain>
        <tissue evidence="2">Gills</tissue>
    </source>
</reference>
<feature type="transmembrane region" description="Helical" evidence="1">
    <location>
        <begin position="12"/>
        <end position="34"/>
    </location>
</feature>
<keyword evidence="1" id="KW-1133">Transmembrane helix</keyword>
<proteinExistence type="predicted"/>
<evidence type="ECO:0000256" key="1">
    <source>
        <dbReference type="SAM" id="Phobius"/>
    </source>
</evidence>
<keyword evidence="3" id="KW-1185">Reference proteome</keyword>
<accession>A0ABD3WCB8</accession>
<keyword evidence="1" id="KW-0812">Transmembrane</keyword>
<sequence length="115" mass="13173">MSYIKRLYDRQEHISLGLITVLVICFCNCGLVYIEDKTFTSNYIEGDVIYIDNDNASKFIQCVSICITKCKQSCYLISFTEGTCRCHSSYARKTNEQYGPNGGKTKYFRIADTNN</sequence>
<comment type="caution">
    <text evidence="2">The sequence shown here is derived from an EMBL/GenBank/DDBJ whole genome shotgun (WGS) entry which is preliminary data.</text>
</comment>
<organism evidence="2 3">
    <name type="scientific">Sinanodonta woodiana</name>
    <name type="common">Chinese pond mussel</name>
    <name type="synonym">Anodonta woodiana</name>
    <dbReference type="NCBI Taxonomy" id="1069815"/>
    <lineage>
        <taxon>Eukaryota</taxon>
        <taxon>Metazoa</taxon>
        <taxon>Spiralia</taxon>
        <taxon>Lophotrochozoa</taxon>
        <taxon>Mollusca</taxon>
        <taxon>Bivalvia</taxon>
        <taxon>Autobranchia</taxon>
        <taxon>Heteroconchia</taxon>
        <taxon>Palaeoheterodonta</taxon>
        <taxon>Unionida</taxon>
        <taxon>Unionoidea</taxon>
        <taxon>Unionidae</taxon>
        <taxon>Unioninae</taxon>
        <taxon>Sinanodonta</taxon>
    </lineage>
</organism>